<feature type="compositionally biased region" description="Basic and acidic residues" evidence="1">
    <location>
        <begin position="59"/>
        <end position="71"/>
    </location>
</feature>
<feature type="region of interest" description="Disordered" evidence="1">
    <location>
        <begin position="37"/>
        <end position="113"/>
    </location>
</feature>
<dbReference type="VEuPathDB" id="VectorBase:CSON014768"/>
<feature type="compositionally biased region" description="Basic and acidic residues" evidence="1">
    <location>
        <begin position="97"/>
        <end position="113"/>
    </location>
</feature>
<name>A0A336MBP9_CULSO</name>
<reference evidence="2" key="1">
    <citation type="submission" date="2018-07" db="EMBL/GenBank/DDBJ databases">
        <authorList>
            <person name="Quirk P.G."/>
            <person name="Krulwich T.A."/>
        </authorList>
    </citation>
    <scope>NUCLEOTIDE SEQUENCE</scope>
</reference>
<dbReference type="AlphaFoldDB" id="A0A336MBP9"/>
<evidence type="ECO:0000313" key="2">
    <source>
        <dbReference type="EMBL" id="SSX27744.1"/>
    </source>
</evidence>
<sequence length="126" mass="14398">MSFIEFLKPNKDKDTGSDQNVLPLHANRNVAKLFEQKMRRDSEPSETINSTKNTTKRSSKSEENIFEKIEKNSGNSVTSNGNCRYGTLPKSKLSCNSDKEVDNNEEKGTYEYQKKDTMSAMRVIHK</sequence>
<accession>A0A336MBP9</accession>
<proteinExistence type="predicted"/>
<evidence type="ECO:0000256" key="1">
    <source>
        <dbReference type="SAM" id="MobiDB-lite"/>
    </source>
</evidence>
<organism evidence="2">
    <name type="scientific">Culicoides sonorensis</name>
    <name type="common">Biting midge</name>
    <dbReference type="NCBI Taxonomy" id="179676"/>
    <lineage>
        <taxon>Eukaryota</taxon>
        <taxon>Metazoa</taxon>
        <taxon>Ecdysozoa</taxon>
        <taxon>Arthropoda</taxon>
        <taxon>Hexapoda</taxon>
        <taxon>Insecta</taxon>
        <taxon>Pterygota</taxon>
        <taxon>Neoptera</taxon>
        <taxon>Endopterygota</taxon>
        <taxon>Diptera</taxon>
        <taxon>Nematocera</taxon>
        <taxon>Chironomoidea</taxon>
        <taxon>Ceratopogonidae</taxon>
        <taxon>Ceratopogoninae</taxon>
        <taxon>Culicoides</taxon>
        <taxon>Monoculicoides</taxon>
    </lineage>
</organism>
<feature type="region of interest" description="Disordered" evidence="1">
    <location>
        <begin position="1"/>
        <end position="21"/>
    </location>
</feature>
<gene>
    <name evidence="2" type="primary">CSON014768</name>
</gene>
<dbReference type="EMBL" id="UFQT01000867">
    <property type="protein sequence ID" value="SSX27744.1"/>
    <property type="molecule type" value="Genomic_DNA"/>
</dbReference>
<protein>
    <submittedName>
        <fullName evidence="2">CSON014768 protein</fullName>
    </submittedName>
</protein>
<feature type="compositionally biased region" description="Polar residues" evidence="1">
    <location>
        <begin position="72"/>
        <end position="82"/>
    </location>
</feature>